<feature type="domain" description="Helix-turn-helix type 11" evidence="8">
    <location>
        <begin position="5"/>
        <end position="58"/>
    </location>
</feature>
<keyword evidence="5" id="KW-0238">DNA-binding</keyword>
<dbReference type="GO" id="GO:0005524">
    <property type="term" value="F:ATP binding"/>
    <property type="evidence" value="ECO:0007669"/>
    <property type="project" value="UniProtKB-UniRule"/>
</dbReference>
<dbReference type="InterPro" id="IPR036388">
    <property type="entry name" value="WH-like_DNA-bd_sf"/>
</dbReference>
<keyword evidence="3 5" id="KW-0067">ATP-binding</keyword>
<dbReference type="EC" id="6.3.4.15" evidence="5"/>
<evidence type="ECO:0000259" key="7">
    <source>
        <dbReference type="Pfam" id="PF03099"/>
    </source>
</evidence>
<comment type="catalytic activity">
    <reaction evidence="5">
        <text>biotin + L-lysyl-[protein] + ATP = N(6)-biotinyl-L-lysyl-[protein] + AMP + diphosphate + H(+)</text>
        <dbReference type="Rhea" id="RHEA:11756"/>
        <dbReference type="Rhea" id="RHEA-COMP:9752"/>
        <dbReference type="Rhea" id="RHEA-COMP:10505"/>
        <dbReference type="ChEBI" id="CHEBI:15378"/>
        <dbReference type="ChEBI" id="CHEBI:29969"/>
        <dbReference type="ChEBI" id="CHEBI:30616"/>
        <dbReference type="ChEBI" id="CHEBI:33019"/>
        <dbReference type="ChEBI" id="CHEBI:57586"/>
        <dbReference type="ChEBI" id="CHEBI:83144"/>
        <dbReference type="ChEBI" id="CHEBI:456215"/>
        <dbReference type="EC" id="6.3.4.15"/>
    </reaction>
</comment>
<dbReference type="SUPFAM" id="SSF46785">
    <property type="entry name" value="Winged helix' DNA-binding domain"/>
    <property type="match status" value="1"/>
</dbReference>
<dbReference type="PANTHER" id="PTHR12835">
    <property type="entry name" value="BIOTIN PROTEIN LIGASE"/>
    <property type="match status" value="1"/>
</dbReference>
<evidence type="ECO:0000313" key="10">
    <source>
        <dbReference type="Proteomes" id="UP000442244"/>
    </source>
</evidence>
<keyword evidence="4 5" id="KW-0092">Biotin</keyword>
<dbReference type="InterPro" id="IPR004143">
    <property type="entry name" value="BPL_LPL_catalytic"/>
</dbReference>
<dbReference type="InterPro" id="IPR008988">
    <property type="entry name" value="Transcriptional_repressor_C"/>
</dbReference>
<dbReference type="Gene3D" id="1.10.10.10">
    <property type="entry name" value="Winged helix-like DNA-binding domain superfamily/Winged helix DNA-binding domain"/>
    <property type="match status" value="1"/>
</dbReference>
<dbReference type="RefSeq" id="WP_148605141.1">
    <property type="nucleotide sequence ID" value="NZ_BSUV01000001.1"/>
</dbReference>
<gene>
    <name evidence="5" type="primary">birA</name>
    <name evidence="9" type="ORF">ESZ47_04505</name>
</gene>
<dbReference type="Pfam" id="PF03099">
    <property type="entry name" value="BPL_LplA_LipB"/>
    <property type="match status" value="1"/>
</dbReference>
<evidence type="ECO:0000313" key="9">
    <source>
        <dbReference type="EMBL" id="TYC47405.1"/>
    </source>
</evidence>
<keyword evidence="10" id="KW-1185">Reference proteome</keyword>
<comment type="caution">
    <text evidence="9">The sequence shown here is derived from an EMBL/GenBank/DDBJ whole genome shotgun (WGS) entry which is preliminary data.</text>
</comment>
<feature type="DNA-binding region" description="H-T-H motif" evidence="5">
    <location>
        <begin position="21"/>
        <end position="40"/>
    </location>
</feature>
<dbReference type="Gene3D" id="3.30.930.10">
    <property type="entry name" value="Bira Bifunctional Protein, Domain 2"/>
    <property type="match status" value="1"/>
</dbReference>
<keyword evidence="5" id="KW-0678">Repressor</keyword>
<keyword evidence="1 5" id="KW-0436">Ligase</keyword>
<evidence type="ECO:0000259" key="8">
    <source>
        <dbReference type="Pfam" id="PF08279"/>
    </source>
</evidence>
<keyword evidence="2 5" id="KW-0547">Nucleotide-binding</keyword>
<dbReference type="Gene3D" id="2.30.30.100">
    <property type="match status" value="1"/>
</dbReference>
<keyword evidence="5" id="KW-0805">Transcription regulation</keyword>
<dbReference type="HAMAP" id="MF_00978">
    <property type="entry name" value="Bifunct_BirA"/>
    <property type="match status" value="1"/>
</dbReference>
<dbReference type="GO" id="GO:0005737">
    <property type="term" value="C:cytoplasm"/>
    <property type="evidence" value="ECO:0007669"/>
    <property type="project" value="TreeGrafter"/>
</dbReference>
<dbReference type="AlphaFoldDB" id="A0A6P2CMZ8"/>
<dbReference type="GO" id="GO:0003677">
    <property type="term" value="F:DNA binding"/>
    <property type="evidence" value="ECO:0007669"/>
    <property type="project" value="UniProtKB-UniRule"/>
</dbReference>
<evidence type="ECO:0000256" key="1">
    <source>
        <dbReference type="ARBA" id="ARBA00022598"/>
    </source>
</evidence>
<evidence type="ECO:0000256" key="3">
    <source>
        <dbReference type="ARBA" id="ARBA00022840"/>
    </source>
</evidence>
<sequence>MKTSEQLLGYFVKHESEYLSGETLANQLGVSRAAIWKAIQKLIESGHEIESQHRKGYRYKETGVLSVPVIRALVSSDWDIQYFEQLGSSNAYAKEALAIKKIMKPTVIIADQQNAAYGRFGRSFIAPQQTGIYLSFALPMSDDNHIVLQPGLITTATAVVVRNVIKETLGHLLSFKWVNDLIYEDKKVGGILTEGVVNIESQSLTSLVVGIGLNLIQPNNLTDDLDKKVGGIVSDLVFSRNIIIAKLVDAFSEMVDCYQTGAYLPEYRAHNIVLGHEVTVRFGGQQITGTAIEISDQGELILSSSEGKKITVSSGEITKVSVKGKHY</sequence>
<feature type="binding site" evidence="5">
    <location>
        <position position="187"/>
    </location>
    <ligand>
        <name>biotin</name>
        <dbReference type="ChEBI" id="CHEBI:57586"/>
    </ligand>
</feature>
<feature type="domain" description="BPL/LPL catalytic" evidence="7">
    <location>
        <begin position="83"/>
        <end position="214"/>
    </location>
</feature>
<dbReference type="SUPFAM" id="SSF50037">
    <property type="entry name" value="C-terminal domain of transcriptional repressors"/>
    <property type="match status" value="1"/>
</dbReference>
<reference evidence="9 10" key="1">
    <citation type="submission" date="2019-01" db="EMBL/GenBank/DDBJ databases">
        <title>Leuconostoc litchii sp. nov., a novel lactic acid bacterium isolated from lychee.</title>
        <authorList>
            <person name="Wang L.-T."/>
        </authorList>
    </citation>
    <scope>NUCLEOTIDE SEQUENCE [LARGE SCALE GENOMIC DNA]</scope>
    <source>
        <strain evidence="9 10">MB7</strain>
    </source>
</reference>
<dbReference type="SUPFAM" id="SSF55681">
    <property type="entry name" value="Class II aaRS and biotin synthetases"/>
    <property type="match status" value="1"/>
</dbReference>
<keyword evidence="5" id="KW-0804">Transcription</keyword>
<evidence type="ECO:0000256" key="5">
    <source>
        <dbReference type="HAMAP-Rule" id="MF_00978"/>
    </source>
</evidence>
<dbReference type="GO" id="GO:0016740">
    <property type="term" value="F:transferase activity"/>
    <property type="evidence" value="ECO:0007669"/>
    <property type="project" value="UniProtKB-ARBA"/>
</dbReference>
<evidence type="ECO:0000256" key="4">
    <source>
        <dbReference type="ARBA" id="ARBA00023267"/>
    </source>
</evidence>
<feature type="domain" description="Biotin protein ligase C-terminal" evidence="6">
    <location>
        <begin position="274"/>
        <end position="317"/>
    </location>
</feature>
<dbReference type="CDD" id="cd16442">
    <property type="entry name" value="BPL"/>
    <property type="match status" value="1"/>
</dbReference>
<dbReference type="GO" id="GO:0006355">
    <property type="term" value="P:regulation of DNA-templated transcription"/>
    <property type="evidence" value="ECO:0007669"/>
    <property type="project" value="UniProtKB-UniRule"/>
</dbReference>
<dbReference type="Proteomes" id="UP000442244">
    <property type="component" value="Unassembled WGS sequence"/>
</dbReference>
<dbReference type="InterPro" id="IPR045864">
    <property type="entry name" value="aa-tRNA-synth_II/BPL/LPL"/>
</dbReference>
<dbReference type="NCBIfam" id="TIGR00121">
    <property type="entry name" value="birA_ligase"/>
    <property type="match status" value="1"/>
</dbReference>
<proteinExistence type="inferred from homology"/>
<dbReference type="PANTHER" id="PTHR12835:SF5">
    <property type="entry name" value="BIOTIN--PROTEIN LIGASE"/>
    <property type="match status" value="1"/>
</dbReference>
<organism evidence="9 10">
    <name type="scientific">Leuconostoc litchii</name>
    <dbReference type="NCBI Taxonomy" id="1981069"/>
    <lineage>
        <taxon>Bacteria</taxon>
        <taxon>Bacillati</taxon>
        <taxon>Bacillota</taxon>
        <taxon>Bacilli</taxon>
        <taxon>Lactobacillales</taxon>
        <taxon>Lactobacillaceae</taxon>
        <taxon>Leuconostoc</taxon>
    </lineage>
</organism>
<evidence type="ECO:0000256" key="2">
    <source>
        <dbReference type="ARBA" id="ARBA00022741"/>
    </source>
</evidence>
<dbReference type="InterPro" id="IPR036390">
    <property type="entry name" value="WH_DNA-bd_sf"/>
</dbReference>
<dbReference type="Pfam" id="PF08279">
    <property type="entry name" value="HTH_11"/>
    <property type="match status" value="1"/>
</dbReference>
<dbReference type="GO" id="GO:0004077">
    <property type="term" value="F:biotin--[biotin carboxyl-carrier protein] ligase activity"/>
    <property type="evidence" value="ECO:0007669"/>
    <property type="project" value="UniProtKB-UniRule"/>
</dbReference>
<name>A0A6P2CMZ8_9LACO</name>
<dbReference type="EMBL" id="SDGY01000001">
    <property type="protein sequence ID" value="TYC47405.1"/>
    <property type="molecule type" value="Genomic_DNA"/>
</dbReference>
<dbReference type="InterPro" id="IPR004408">
    <property type="entry name" value="Biotin_CoA_COase_ligase"/>
</dbReference>
<accession>A0A6P2CMZ8</accession>
<dbReference type="InterPro" id="IPR003142">
    <property type="entry name" value="BPL_C"/>
</dbReference>
<feature type="binding site" evidence="5">
    <location>
        <position position="113"/>
    </location>
    <ligand>
        <name>biotin</name>
        <dbReference type="ChEBI" id="CHEBI:57586"/>
    </ligand>
</feature>
<comment type="similarity">
    <text evidence="5">Belongs to the biotin--protein ligase family.</text>
</comment>
<comment type="caution">
    <text evidence="5">Lacks conserved residue(s) required for the propagation of feature annotation.</text>
</comment>
<feature type="binding site" evidence="5">
    <location>
        <begin position="88"/>
        <end position="90"/>
    </location>
    <ligand>
        <name>biotin</name>
        <dbReference type="ChEBI" id="CHEBI:57586"/>
    </ligand>
</feature>
<dbReference type="Pfam" id="PF02237">
    <property type="entry name" value="BPL_C"/>
    <property type="match status" value="1"/>
</dbReference>
<dbReference type="InterPro" id="IPR013196">
    <property type="entry name" value="HTH_11"/>
</dbReference>
<dbReference type="OrthoDB" id="9807064at2"/>
<dbReference type="InterPro" id="IPR030855">
    <property type="entry name" value="Bifunct_BirA"/>
</dbReference>
<comment type="function">
    <text evidence="5">Acts both as a biotin--[acetyl-CoA-carboxylase] ligase and a repressor.</text>
</comment>
<dbReference type="GO" id="GO:0009249">
    <property type="term" value="P:protein lipoylation"/>
    <property type="evidence" value="ECO:0007669"/>
    <property type="project" value="UniProtKB-ARBA"/>
</dbReference>
<evidence type="ECO:0000259" key="6">
    <source>
        <dbReference type="Pfam" id="PF02237"/>
    </source>
</evidence>
<protein>
    <recommendedName>
        <fullName evidence="5">Bifunctional ligase/repressor BirA</fullName>
    </recommendedName>
    <alternativeName>
        <fullName evidence="5">Biotin--[acetyl-CoA-carboxylase] ligase</fullName>
        <ecNumber evidence="5">6.3.4.15</ecNumber>
    </alternativeName>
    <alternativeName>
        <fullName evidence="5">Biotin--protein ligase</fullName>
    </alternativeName>
    <alternativeName>
        <fullName evidence="5">Biotin-[acetyl-CoA carboxylase] synthetase</fullName>
    </alternativeName>
</protein>